<name>A0ABM0M1P6_SACKO</name>
<dbReference type="InterPro" id="IPR016024">
    <property type="entry name" value="ARM-type_fold"/>
</dbReference>
<reference evidence="7" key="1">
    <citation type="submission" date="2025-08" db="UniProtKB">
        <authorList>
            <consortium name="RefSeq"/>
        </authorList>
    </citation>
    <scope>IDENTIFICATION</scope>
    <source>
        <tissue evidence="7">Testes</tissue>
    </source>
</reference>
<evidence type="ECO:0000256" key="2">
    <source>
        <dbReference type="ARBA" id="ARBA00022499"/>
    </source>
</evidence>
<feature type="non-terminal residue" evidence="7">
    <location>
        <position position="566"/>
    </location>
</feature>
<organism evidence="6 7">
    <name type="scientific">Saccoglossus kowalevskii</name>
    <name type="common">Acorn worm</name>
    <dbReference type="NCBI Taxonomy" id="10224"/>
    <lineage>
        <taxon>Eukaryota</taxon>
        <taxon>Metazoa</taxon>
        <taxon>Hemichordata</taxon>
        <taxon>Enteropneusta</taxon>
        <taxon>Harrimaniidae</taxon>
        <taxon>Saccoglossus</taxon>
    </lineage>
</organism>
<dbReference type="Pfam" id="PF14631">
    <property type="entry name" value="FancD2"/>
    <property type="match status" value="1"/>
</dbReference>
<dbReference type="SUPFAM" id="SSF48371">
    <property type="entry name" value="ARM repeat"/>
    <property type="match status" value="1"/>
</dbReference>
<dbReference type="PANTHER" id="PTHR32086">
    <property type="entry name" value="FANCONI ANEMIA GROUP D2 PROTEIN"/>
    <property type="match status" value="1"/>
</dbReference>
<dbReference type="Proteomes" id="UP000694865">
    <property type="component" value="Unplaced"/>
</dbReference>
<gene>
    <name evidence="7" type="primary">LOC102805000</name>
</gene>
<evidence type="ECO:0000256" key="5">
    <source>
        <dbReference type="ARBA" id="ARBA00093456"/>
    </source>
</evidence>
<keyword evidence="6" id="KW-1185">Reference proteome</keyword>
<evidence type="ECO:0000256" key="4">
    <source>
        <dbReference type="ARBA" id="ARBA00023242"/>
    </source>
</evidence>
<comment type="subcellular location">
    <subcellularLocation>
        <location evidence="1">Nucleus</location>
    </subcellularLocation>
</comment>
<evidence type="ECO:0000313" key="6">
    <source>
        <dbReference type="Proteomes" id="UP000694865"/>
    </source>
</evidence>
<dbReference type="RefSeq" id="XP_006813937.1">
    <property type="nucleotide sequence ID" value="XM_006813874.1"/>
</dbReference>
<sequence length="566" mass="62944">VLEEFISAFQNHIEDPVRLKHSLLPTVTSNECDSARGSNQDSLVKMLLGIDLLQPNLASILLEKLPEFSDEDQVFDHTGTVNIPHLIMNQFRWLDRIVKSKDLVDKMFEVVEITSIEIQREIVTCLPEVVEDSEHGDVARQLKELLQHSSQLTVPILDALANLNLQNELIAEVRLSVLQMLSSADIDDLPIVVKFILQTVTPSDAFEAIEGVTTAADHKVIDIFVLLILYTTGNRKKTIESLFRNKIRSGHFTEELLRVTFNMHSQVVREYFASILSLSEVLLRSPEPPVCHFGCTFYKHAFTCLDLYCKQEIVGALVTHIGSGYAGEVDSSLDILSDLVDIAPAAMAPFAVFIKSVLDYLDNLSISQIRKLFSILSNLAFRNNQDTSHIQDDIHIVVRKQLTSASAKYKRIGVIGAIMLIHNMAYNDKSDEESVDQSASLNVAPIGDENYKQVISLLELVRNSSSKSPEAAALFFDELSAVISGGDLDSRIQTFISESVLGDFQDDYIVDDTGENTNSEGSIPMQLCYSLDEDSEGGIVVNLLSLLGVEEKSKGLHLSNEYKEPK</sequence>
<feature type="non-terminal residue" evidence="7">
    <location>
        <position position="1"/>
    </location>
</feature>
<dbReference type="GeneID" id="102805000"/>
<proteinExistence type="inferred from homology"/>
<keyword evidence="3" id="KW-0832">Ubl conjugation</keyword>
<evidence type="ECO:0000256" key="1">
    <source>
        <dbReference type="ARBA" id="ARBA00004123"/>
    </source>
</evidence>
<protein>
    <submittedName>
        <fullName evidence="7">Fanconi anemia group D2 protein-like</fullName>
    </submittedName>
</protein>
<accession>A0ABM0M1P6</accession>
<evidence type="ECO:0000313" key="7">
    <source>
        <dbReference type="RefSeq" id="XP_006813937.1"/>
    </source>
</evidence>
<dbReference type="PANTHER" id="PTHR32086:SF0">
    <property type="entry name" value="FANCONI ANEMIA GROUP D2 PROTEIN"/>
    <property type="match status" value="1"/>
</dbReference>
<keyword evidence="4" id="KW-0539">Nucleus</keyword>
<evidence type="ECO:0000256" key="3">
    <source>
        <dbReference type="ARBA" id="ARBA00022843"/>
    </source>
</evidence>
<dbReference type="InterPro" id="IPR029448">
    <property type="entry name" value="FANCD2"/>
</dbReference>
<keyword evidence="2" id="KW-1017">Isopeptide bond</keyword>
<comment type="similarity">
    <text evidence="5">Belongs to the Fanconi anemia protein FANCD2 family.</text>
</comment>